<comment type="caution">
    <text evidence="2">The sequence shown here is derived from an EMBL/GenBank/DDBJ whole genome shotgun (WGS) entry which is preliminary data.</text>
</comment>
<organism evidence="2 3">
    <name type="scientific">Smittium culicis</name>
    <dbReference type="NCBI Taxonomy" id="133412"/>
    <lineage>
        <taxon>Eukaryota</taxon>
        <taxon>Fungi</taxon>
        <taxon>Fungi incertae sedis</taxon>
        <taxon>Zoopagomycota</taxon>
        <taxon>Kickxellomycotina</taxon>
        <taxon>Harpellomycetes</taxon>
        <taxon>Harpellales</taxon>
        <taxon>Legeriomycetaceae</taxon>
        <taxon>Smittium</taxon>
    </lineage>
</organism>
<dbReference type="OrthoDB" id="5757082at2759"/>
<protein>
    <submittedName>
        <fullName evidence="2">Uncharacterized protein</fullName>
    </submittedName>
</protein>
<evidence type="ECO:0000313" key="2">
    <source>
        <dbReference type="EMBL" id="OMJ16842.1"/>
    </source>
</evidence>
<dbReference type="AlphaFoldDB" id="A0A1R1XQC3"/>
<dbReference type="Proteomes" id="UP000187283">
    <property type="component" value="Unassembled WGS sequence"/>
</dbReference>
<evidence type="ECO:0000313" key="3">
    <source>
        <dbReference type="Proteomes" id="UP000187283"/>
    </source>
</evidence>
<accession>A0A1R1XQC3</accession>
<evidence type="ECO:0000256" key="1">
    <source>
        <dbReference type="SAM" id="MobiDB-lite"/>
    </source>
</evidence>
<proteinExistence type="predicted"/>
<feature type="region of interest" description="Disordered" evidence="1">
    <location>
        <begin position="51"/>
        <end position="76"/>
    </location>
</feature>
<keyword evidence="3" id="KW-1185">Reference proteome</keyword>
<name>A0A1R1XQC3_9FUNG</name>
<sequence length="212" mass="23989">MCKSMSQNVVYSGYIRGRVPPIQKNYPETLGKFRVHNQHRKIAKITIHLTQERTKKNPPGSSPCTPSKVDNKAGYGRKRAVLPSSNYHRTSCDKILGAPDGYLKSTNQITLPVRLPLSIIGKHHKRPDMVGRADKYMEQFPNDAETMDPNAPVSATTDDSGTGWGITSDIVTLGRTWGSRMRLESSNYKEFYTLLHALRLHSTYWKNQEARM</sequence>
<reference evidence="2 3" key="1">
    <citation type="submission" date="2017-01" db="EMBL/GenBank/DDBJ databases">
        <authorList>
            <person name="Mah S.A."/>
            <person name="Swanson W.J."/>
            <person name="Moy G.W."/>
            <person name="Vacquier V.D."/>
        </authorList>
    </citation>
    <scope>NUCLEOTIDE SEQUENCE [LARGE SCALE GENOMIC DNA]</scope>
    <source>
        <strain evidence="2 3">GSMNP</strain>
    </source>
</reference>
<dbReference type="EMBL" id="LSSN01002211">
    <property type="protein sequence ID" value="OMJ16842.1"/>
    <property type="molecule type" value="Genomic_DNA"/>
</dbReference>
<gene>
    <name evidence="2" type="ORF">AYI70_g6344</name>
</gene>